<name>A0ABR2IJA7_9PEZI</name>
<proteinExistence type="predicted"/>
<protein>
    <submittedName>
        <fullName evidence="1">Uncharacterized protein</fullName>
    </submittedName>
</protein>
<evidence type="ECO:0000313" key="1">
    <source>
        <dbReference type="EMBL" id="KAK8863349.1"/>
    </source>
</evidence>
<gene>
    <name evidence="1" type="ORF">PGQ11_009584</name>
</gene>
<dbReference type="Proteomes" id="UP001390339">
    <property type="component" value="Unassembled WGS sequence"/>
</dbReference>
<reference evidence="1 2" key="1">
    <citation type="journal article" date="2024" name="IMA Fungus">
        <title>Apiospora arundinis, a panoply of carbohydrate-active enzymes and secondary metabolites.</title>
        <authorList>
            <person name="Sorensen T."/>
            <person name="Petersen C."/>
            <person name="Muurmann A.T."/>
            <person name="Christiansen J.V."/>
            <person name="Brundto M.L."/>
            <person name="Overgaard C.K."/>
            <person name="Boysen A.T."/>
            <person name="Wollenberg R.D."/>
            <person name="Larsen T.O."/>
            <person name="Sorensen J.L."/>
            <person name="Nielsen K.L."/>
            <person name="Sondergaard T.E."/>
        </authorList>
    </citation>
    <scope>NUCLEOTIDE SEQUENCE [LARGE SCALE GENOMIC DNA]</scope>
    <source>
        <strain evidence="1 2">AAU 773</strain>
    </source>
</reference>
<sequence>MIGNCFCSSSQAVTCLRHCADDRQRPQRADAQLACCRESLLAATVAAMRATSAFRVSPSSPSLPIHIAAGSCSQQAAAAAASSSSAWVAANQKANHFGGQKVPYFPLLLPF</sequence>
<dbReference type="EMBL" id="JAPCWZ010000005">
    <property type="protein sequence ID" value="KAK8863349.1"/>
    <property type="molecule type" value="Genomic_DNA"/>
</dbReference>
<keyword evidence="2" id="KW-1185">Reference proteome</keyword>
<comment type="caution">
    <text evidence="1">The sequence shown here is derived from an EMBL/GenBank/DDBJ whole genome shotgun (WGS) entry which is preliminary data.</text>
</comment>
<accession>A0ABR2IJA7</accession>
<evidence type="ECO:0000313" key="2">
    <source>
        <dbReference type="Proteomes" id="UP001390339"/>
    </source>
</evidence>
<organism evidence="1 2">
    <name type="scientific">Apiospora arundinis</name>
    <dbReference type="NCBI Taxonomy" id="335852"/>
    <lineage>
        <taxon>Eukaryota</taxon>
        <taxon>Fungi</taxon>
        <taxon>Dikarya</taxon>
        <taxon>Ascomycota</taxon>
        <taxon>Pezizomycotina</taxon>
        <taxon>Sordariomycetes</taxon>
        <taxon>Xylariomycetidae</taxon>
        <taxon>Amphisphaeriales</taxon>
        <taxon>Apiosporaceae</taxon>
        <taxon>Apiospora</taxon>
    </lineage>
</organism>